<feature type="region of interest" description="Disordered" evidence="1">
    <location>
        <begin position="139"/>
        <end position="161"/>
    </location>
</feature>
<evidence type="ECO:0000313" key="2">
    <source>
        <dbReference type="EMBL" id="GEN52767.1"/>
    </source>
</evidence>
<accession>A0A511WNZ0</accession>
<gene>
    <name evidence="2" type="ORF">HFA01_10290</name>
</gene>
<name>A0A511WNZ0_9BACI</name>
<reference evidence="2 3" key="1">
    <citation type="submission" date="2019-07" db="EMBL/GenBank/DDBJ databases">
        <title>Whole genome shotgun sequence of Halobacillus faecis NBRC 103569.</title>
        <authorList>
            <person name="Hosoyama A."/>
            <person name="Uohara A."/>
            <person name="Ohji S."/>
            <person name="Ichikawa N."/>
        </authorList>
    </citation>
    <scope>NUCLEOTIDE SEQUENCE [LARGE SCALE GENOMIC DNA]</scope>
    <source>
        <strain evidence="2 3">NBRC 103569</strain>
    </source>
</reference>
<evidence type="ECO:0000313" key="3">
    <source>
        <dbReference type="Proteomes" id="UP000321886"/>
    </source>
</evidence>
<keyword evidence="3" id="KW-1185">Reference proteome</keyword>
<dbReference type="RefSeq" id="WP_146813846.1">
    <property type="nucleotide sequence ID" value="NZ_BJYD01000006.1"/>
</dbReference>
<dbReference type="Proteomes" id="UP000321886">
    <property type="component" value="Unassembled WGS sequence"/>
</dbReference>
<proteinExistence type="predicted"/>
<dbReference type="AlphaFoldDB" id="A0A511WNZ0"/>
<protein>
    <submittedName>
        <fullName evidence="2">Uncharacterized protein</fullName>
    </submittedName>
</protein>
<evidence type="ECO:0000256" key="1">
    <source>
        <dbReference type="SAM" id="MobiDB-lite"/>
    </source>
</evidence>
<dbReference type="EMBL" id="BJYD01000006">
    <property type="protein sequence ID" value="GEN52767.1"/>
    <property type="molecule type" value="Genomic_DNA"/>
</dbReference>
<sequence>MKKLTLVIIFLLLGAMPVDAFLVKEEALEQSRDVDLIQVPSTIILHDSEMKRKVEVESIKEMVTIMEGIYGAAPVKGEWTKREKLGTLDFGDEELIHIYYGEDRENVYLVVNEETTFMSRKAFFELFYASIHIRPLPPGEGGDVQPLPPAPSIQPDDFLSL</sequence>
<comment type="caution">
    <text evidence="2">The sequence shown here is derived from an EMBL/GenBank/DDBJ whole genome shotgun (WGS) entry which is preliminary data.</text>
</comment>
<organism evidence="2 3">
    <name type="scientific">Halobacillus faecis</name>
    <dbReference type="NCBI Taxonomy" id="360184"/>
    <lineage>
        <taxon>Bacteria</taxon>
        <taxon>Bacillati</taxon>
        <taxon>Bacillota</taxon>
        <taxon>Bacilli</taxon>
        <taxon>Bacillales</taxon>
        <taxon>Bacillaceae</taxon>
        <taxon>Halobacillus</taxon>
    </lineage>
</organism>
<dbReference type="OrthoDB" id="2969547at2"/>